<feature type="region of interest" description="Disordered" evidence="1">
    <location>
        <begin position="496"/>
        <end position="529"/>
    </location>
</feature>
<organism evidence="2">
    <name type="scientific">Anopheles atroparvus</name>
    <name type="common">European mosquito</name>
    <dbReference type="NCBI Taxonomy" id="41427"/>
    <lineage>
        <taxon>Eukaryota</taxon>
        <taxon>Metazoa</taxon>
        <taxon>Ecdysozoa</taxon>
        <taxon>Arthropoda</taxon>
        <taxon>Hexapoda</taxon>
        <taxon>Insecta</taxon>
        <taxon>Pterygota</taxon>
        <taxon>Neoptera</taxon>
        <taxon>Endopterygota</taxon>
        <taxon>Diptera</taxon>
        <taxon>Nematocera</taxon>
        <taxon>Culicoidea</taxon>
        <taxon>Culicidae</taxon>
        <taxon>Anophelinae</taxon>
        <taxon>Anopheles</taxon>
    </lineage>
</organism>
<dbReference type="GO" id="GO:0005634">
    <property type="term" value="C:nucleus"/>
    <property type="evidence" value="ECO:0007669"/>
    <property type="project" value="UniProtKB-ARBA"/>
</dbReference>
<reference evidence="2" key="1">
    <citation type="submission" date="2022-08" db="UniProtKB">
        <authorList>
            <consortium name="EnsemblMetazoa"/>
        </authorList>
    </citation>
    <scope>IDENTIFICATION</scope>
    <source>
        <strain evidence="2">EBRO</strain>
    </source>
</reference>
<dbReference type="AlphaFoldDB" id="A0A182IUF6"/>
<feature type="region of interest" description="Disordered" evidence="1">
    <location>
        <begin position="282"/>
        <end position="304"/>
    </location>
</feature>
<dbReference type="CDD" id="cd14813">
    <property type="entry name" value="bZIP_BmCbz-like"/>
    <property type="match status" value="1"/>
</dbReference>
<feature type="region of interest" description="Disordered" evidence="1">
    <location>
        <begin position="355"/>
        <end position="426"/>
    </location>
</feature>
<dbReference type="EnsemblMetazoa" id="AATE005699-RA">
    <property type="protein sequence ID" value="AATE005699-PA.1"/>
    <property type="gene ID" value="AATE005699"/>
</dbReference>
<dbReference type="InterPro" id="IPR046347">
    <property type="entry name" value="bZIP_sf"/>
</dbReference>
<protein>
    <submittedName>
        <fullName evidence="2">Uncharacterized protein</fullName>
    </submittedName>
</protein>
<feature type="compositionally biased region" description="Polar residues" evidence="1">
    <location>
        <begin position="1"/>
        <end position="17"/>
    </location>
</feature>
<feature type="compositionally biased region" description="Low complexity" evidence="1">
    <location>
        <begin position="773"/>
        <end position="798"/>
    </location>
</feature>
<dbReference type="SUPFAM" id="SSF57959">
    <property type="entry name" value="Leucine zipper domain"/>
    <property type="match status" value="1"/>
</dbReference>
<name>A0A182IUF6_ANOAO</name>
<feature type="compositionally biased region" description="Low complexity" evidence="1">
    <location>
        <begin position="283"/>
        <end position="304"/>
    </location>
</feature>
<dbReference type="GO" id="GO:0003700">
    <property type="term" value="F:DNA-binding transcription factor activity"/>
    <property type="evidence" value="ECO:0007669"/>
    <property type="project" value="InterPro"/>
</dbReference>
<feature type="region of interest" description="Disordered" evidence="1">
    <location>
        <begin position="669"/>
        <end position="718"/>
    </location>
</feature>
<feature type="region of interest" description="Disordered" evidence="1">
    <location>
        <begin position="770"/>
        <end position="821"/>
    </location>
</feature>
<feature type="compositionally biased region" description="Low complexity" evidence="1">
    <location>
        <begin position="514"/>
        <end position="529"/>
    </location>
</feature>
<evidence type="ECO:0000256" key="1">
    <source>
        <dbReference type="SAM" id="MobiDB-lite"/>
    </source>
</evidence>
<proteinExistence type="predicted"/>
<dbReference type="Pfam" id="PF07716">
    <property type="entry name" value="bZIP_2"/>
    <property type="match status" value="1"/>
</dbReference>
<feature type="compositionally biased region" description="Low complexity" evidence="1">
    <location>
        <begin position="391"/>
        <end position="420"/>
    </location>
</feature>
<feature type="region of interest" description="Disordered" evidence="1">
    <location>
        <begin position="736"/>
        <end position="758"/>
    </location>
</feature>
<dbReference type="STRING" id="41427.A0A182IUF6"/>
<dbReference type="Gene3D" id="1.20.5.170">
    <property type="match status" value="1"/>
</dbReference>
<dbReference type="PROSITE" id="PS50217">
    <property type="entry name" value="BZIP"/>
    <property type="match status" value="1"/>
</dbReference>
<feature type="compositionally biased region" description="Low complexity" evidence="1">
    <location>
        <begin position="695"/>
        <end position="713"/>
    </location>
</feature>
<evidence type="ECO:0000313" key="2">
    <source>
        <dbReference type="EnsemblMetazoa" id="AATE005699-PA.1"/>
    </source>
</evidence>
<feature type="region of interest" description="Disordered" evidence="1">
    <location>
        <begin position="1"/>
        <end position="45"/>
    </location>
</feature>
<sequence>MESLSQWHKQLSSSTSAARGEKATCRRPSRPSPTAPQLDDQREENINFYGGLVQRSHREANFSPPERLPHAGTPLLHDDACSEPAGKAALLLSAGVGATAAPAVASHCSSPFVEEDGDTAWMNTTTTMVESCSPSAPIDWWKLDSSSSSLFMGGDTARGAKASGSSGSTGERLRLDARKTDQIGGGAVSFTTETSVDCGTLLARAPGGDDGGSPISLHEEIEQLSSGFDCDATNHLVSTSSAALELPFLASPSDEQQHGETMSLNILKWLQEDISSTIIVDRQQPQQQPQQQQQQHQHQHQQPQGLGGDILAAAISNSPHFLTDSAAIALSPSPADRLRLPLLEATFENSLDQIQTLNRSPTPAVGAGGGHKTALKSESSGSGRRHSDDPSAAAAAAAFSTAAATSSSTTTTTTATNASSVDPQCDHNYFTMKRRIQDSGGGGGGDAHTSTKHKIIKLTDEHERQQGGHHRSVKDSVTRSAPAASCWCADDASVSTLQPRTTTGGPHKPNGRQSAASAAPLPAASHDHTTTTATTVAGTFERRPSVAHRKAPTLKVHVGGGIAPTSLAASLLSGQDPFLALNKTPMMTTTTTIATTTTTTTTNLINQHRMLPQVTLNTPDLTNDILDLEDEKFDLLSFIDTNDDSLDLNKYHSVVDEKPALEAVLPSASLKEGEGEEESHEGQQGLAAPKQSDANSGSSNSSSSSTSSSSTSSVKNSPEKKVYPFLTLDSLRQMTASTTDASEDSTMARSALSSSTASLLRTQQHHLTAHLGSSNSNYSMGSRSSASSVCGDSDVSSSTTAQTPKRRGRPPKAVGTVRDRSQYEHLSEADWRYREQRDKNNEASRKSRINRKDRELKLESEADRLNMQHQKLSYEERRLQRDCQKWRKAVMKLALL</sequence>
<accession>A0A182IUF6</accession>
<feature type="region of interest" description="Disordered" evidence="1">
    <location>
        <begin position="459"/>
        <end position="479"/>
    </location>
</feature>
<dbReference type="VEuPathDB" id="VectorBase:AATE005699"/>
<dbReference type="InterPro" id="IPR004827">
    <property type="entry name" value="bZIP"/>
</dbReference>